<feature type="transmembrane region" description="Helical" evidence="1">
    <location>
        <begin position="294"/>
        <end position="317"/>
    </location>
</feature>
<dbReference type="Proteomes" id="UP000317938">
    <property type="component" value="Unassembled WGS sequence"/>
</dbReference>
<evidence type="ECO:0000313" key="2">
    <source>
        <dbReference type="EMBL" id="TVU83839.1"/>
    </source>
</evidence>
<name>A0ABY3FFH4_9GAMM</name>
<feature type="transmembrane region" description="Helical" evidence="1">
    <location>
        <begin position="197"/>
        <end position="216"/>
    </location>
</feature>
<feature type="transmembrane region" description="Helical" evidence="1">
    <location>
        <begin position="12"/>
        <end position="34"/>
    </location>
</feature>
<dbReference type="EMBL" id="VNFF01000007">
    <property type="protein sequence ID" value="TVU83839.1"/>
    <property type="molecule type" value="Genomic_DNA"/>
</dbReference>
<feature type="transmembrane region" description="Helical" evidence="1">
    <location>
        <begin position="157"/>
        <end position="177"/>
    </location>
</feature>
<accession>A0ABY3FFH4</accession>
<sequence length="325" mass="37950">MYHIKNHKSILLAIQGIIYFIVFGFSILISFYYIGGDQVHYSKVYSAIEGMPLKQAFLYYYQNLSSSEVIHFLYVYAGSNLGVPKALWLSIVNVMLFHVFIKFLLRVGFSYFLAYIIVITNFYIYMLYFAGERLKFGILFLLLSYCMYLEGKLRKGVICVFLAIISHVQILLYYIGVLSYSLTLTFKGLLTGKVNKLFLLLLTGFLISFSIIYPHFINKINSYIGFIVVDYSDFAKVFTFAILTILCCKNRTANIFFYFIMLIFVIFLGTDRLVLFFLLYFYSQYESKTKYYNLVLYLLTIYLSFKSFVFISNIVYFGDGFYSGT</sequence>
<gene>
    <name evidence="2" type="ORF">FQP85_08675</name>
</gene>
<evidence type="ECO:0000256" key="1">
    <source>
        <dbReference type="SAM" id="Phobius"/>
    </source>
</evidence>
<evidence type="ECO:0008006" key="4">
    <source>
        <dbReference type="Google" id="ProtNLM"/>
    </source>
</evidence>
<feature type="transmembrane region" description="Helical" evidence="1">
    <location>
        <begin position="255"/>
        <end position="282"/>
    </location>
</feature>
<comment type="caution">
    <text evidence="2">The sequence shown here is derived from an EMBL/GenBank/DDBJ whole genome shotgun (WGS) entry which is preliminary data.</text>
</comment>
<feature type="transmembrane region" description="Helical" evidence="1">
    <location>
        <begin position="112"/>
        <end position="128"/>
    </location>
</feature>
<dbReference type="RefSeq" id="WP_145236630.1">
    <property type="nucleotide sequence ID" value="NZ_VNFF01000007.1"/>
</dbReference>
<proteinExistence type="predicted"/>
<feature type="transmembrane region" description="Helical" evidence="1">
    <location>
        <begin position="134"/>
        <end position="150"/>
    </location>
</feature>
<reference evidence="2 3" key="1">
    <citation type="submission" date="2019-07" db="EMBL/GenBank/DDBJ databases">
        <title>Diversity of Bacteria from Kongsfjorden, Arctic.</title>
        <authorList>
            <person name="Yu Y."/>
        </authorList>
    </citation>
    <scope>NUCLEOTIDE SEQUENCE [LARGE SCALE GENOMIC DNA]</scope>
    <source>
        <strain evidence="2 3">SM1927</strain>
    </source>
</reference>
<keyword evidence="1" id="KW-0472">Membrane</keyword>
<keyword evidence="1" id="KW-1133">Transmembrane helix</keyword>
<feature type="transmembrane region" description="Helical" evidence="1">
    <location>
        <begin position="223"/>
        <end position="243"/>
    </location>
</feature>
<protein>
    <recommendedName>
        <fullName evidence="4">EpsG family protein</fullName>
    </recommendedName>
</protein>
<keyword evidence="1" id="KW-0812">Transmembrane</keyword>
<organism evidence="2 3">
    <name type="scientific">Pseudoalteromonas neustonica</name>
    <dbReference type="NCBI Taxonomy" id="1840331"/>
    <lineage>
        <taxon>Bacteria</taxon>
        <taxon>Pseudomonadati</taxon>
        <taxon>Pseudomonadota</taxon>
        <taxon>Gammaproteobacteria</taxon>
        <taxon>Alteromonadales</taxon>
        <taxon>Pseudoalteromonadaceae</taxon>
        <taxon>Pseudoalteromonas</taxon>
    </lineage>
</organism>
<keyword evidence="3" id="KW-1185">Reference proteome</keyword>
<evidence type="ECO:0000313" key="3">
    <source>
        <dbReference type="Proteomes" id="UP000317938"/>
    </source>
</evidence>